<dbReference type="Pfam" id="PF00072">
    <property type="entry name" value="Response_reg"/>
    <property type="match status" value="1"/>
</dbReference>
<dbReference type="InterPro" id="IPR046947">
    <property type="entry name" value="LytR-like"/>
</dbReference>
<evidence type="ECO:0000259" key="2">
    <source>
        <dbReference type="PROSITE" id="PS50110"/>
    </source>
</evidence>
<reference evidence="4 5" key="1">
    <citation type="submission" date="2017-10" db="EMBL/GenBank/DDBJ databases">
        <title>The draft genome sequence of Lewinella nigricans NBRC 102662.</title>
        <authorList>
            <person name="Wang K."/>
        </authorList>
    </citation>
    <scope>NUCLEOTIDE SEQUENCE [LARGE SCALE GENOMIC DNA]</scope>
    <source>
        <strain evidence="4 5">NBRC 102662</strain>
    </source>
</reference>
<name>A0A2D0NAW5_FLAN2</name>
<dbReference type="SUPFAM" id="SSF52172">
    <property type="entry name" value="CheY-like"/>
    <property type="match status" value="1"/>
</dbReference>
<dbReference type="RefSeq" id="WP_099151113.1">
    <property type="nucleotide sequence ID" value="NZ_PDUD01000021.1"/>
</dbReference>
<dbReference type="Gene3D" id="2.40.50.1020">
    <property type="entry name" value="LytTr DNA-binding domain"/>
    <property type="match status" value="1"/>
</dbReference>
<dbReference type="SMART" id="SM00448">
    <property type="entry name" value="REC"/>
    <property type="match status" value="1"/>
</dbReference>
<dbReference type="EMBL" id="PDUD01000021">
    <property type="protein sequence ID" value="PHN05536.1"/>
    <property type="molecule type" value="Genomic_DNA"/>
</dbReference>
<keyword evidence="5" id="KW-1185">Reference proteome</keyword>
<dbReference type="GO" id="GO:0000156">
    <property type="term" value="F:phosphorelay response regulator activity"/>
    <property type="evidence" value="ECO:0007669"/>
    <property type="project" value="InterPro"/>
</dbReference>
<dbReference type="InterPro" id="IPR007492">
    <property type="entry name" value="LytTR_DNA-bd_dom"/>
</dbReference>
<dbReference type="Pfam" id="PF04397">
    <property type="entry name" value="LytTR"/>
    <property type="match status" value="1"/>
</dbReference>
<accession>A0A2D0NAW5</accession>
<gene>
    <name evidence="4" type="ORF">CRP01_16215</name>
</gene>
<feature type="domain" description="HTH LytTR-type" evidence="3">
    <location>
        <begin position="135"/>
        <end position="237"/>
    </location>
</feature>
<keyword evidence="4" id="KW-0238">DNA-binding</keyword>
<dbReference type="InterPro" id="IPR011006">
    <property type="entry name" value="CheY-like_superfamily"/>
</dbReference>
<dbReference type="Proteomes" id="UP000223913">
    <property type="component" value="Unassembled WGS sequence"/>
</dbReference>
<evidence type="ECO:0000259" key="3">
    <source>
        <dbReference type="PROSITE" id="PS50930"/>
    </source>
</evidence>
<feature type="modified residue" description="4-aspartylphosphate" evidence="1">
    <location>
        <position position="53"/>
    </location>
</feature>
<dbReference type="PROSITE" id="PS50930">
    <property type="entry name" value="HTH_LYTTR"/>
    <property type="match status" value="1"/>
</dbReference>
<dbReference type="PANTHER" id="PTHR37299:SF1">
    <property type="entry name" value="STAGE 0 SPORULATION PROTEIN A HOMOLOG"/>
    <property type="match status" value="1"/>
</dbReference>
<dbReference type="SMART" id="SM00850">
    <property type="entry name" value="LytTR"/>
    <property type="match status" value="1"/>
</dbReference>
<dbReference type="PROSITE" id="PS50110">
    <property type="entry name" value="RESPONSE_REGULATORY"/>
    <property type="match status" value="1"/>
</dbReference>
<sequence>MTSIIVEDSRLARQELRNLLEKHAEIEVVGEASHAEEARQLIESLEPDLLFLDIQLPGKNGFDLLEMLETSPMVVFTTAFDEYAVKSFEYNTLDYLLKPIRPERLAATVERLLERWNQQDHPERGLMQAHSQVFVRDGESCWLVRLSEVRLMEVVGNYTRLYFEDNRPLIQRSLNQLESRLDPQLFFRANRQQMINLQWIEHIDTWFNGKLRIRLRGGEEVEVSRRQAAKFKDILSL</sequence>
<dbReference type="GO" id="GO:0003677">
    <property type="term" value="F:DNA binding"/>
    <property type="evidence" value="ECO:0007669"/>
    <property type="project" value="UniProtKB-KW"/>
</dbReference>
<dbReference type="OrthoDB" id="1646880at2"/>
<comment type="caution">
    <text evidence="4">The sequence shown here is derived from an EMBL/GenBank/DDBJ whole genome shotgun (WGS) entry which is preliminary data.</text>
</comment>
<evidence type="ECO:0000313" key="4">
    <source>
        <dbReference type="EMBL" id="PHN05536.1"/>
    </source>
</evidence>
<dbReference type="InterPro" id="IPR001789">
    <property type="entry name" value="Sig_transdc_resp-reg_receiver"/>
</dbReference>
<dbReference type="Gene3D" id="3.40.50.2300">
    <property type="match status" value="1"/>
</dbReference>
<feature type="domain" description="Response regulatory" evidence="2">
    <location>
        <begin position="2"/>
        <end position="113"/>
    </location>
</feature>
<organism evidence="4 5">
    <name type="scientific">Flavilitoribacter nigricans (strain ATCC 23147 / DSM 23189 / NBRC 102662 / NCIMB 1420 / SS-2)</name>
    <name type="common">Lewinella nigricans</name>
    <dbReference type="NCBI Taxonomy" id="1122177"/>
    <lineage>
        <taxon>Bacteria</taxon>
        <taxon>Pseudomonadati</taxon>
        <taxon>Bacteroidota</taxon>
        <taxon>Saprospiria</taxon>
        <taxon>Saprospirales</taxon>
        <taxon>Lewinellaceae</taxon>
        <taxon>Flavilitoribacter</taxon>
    </lineage>
</organism>
<dbReference type="CDD" id="cd17532">
    <property type="entry name" value="REC_LytTR_AlgR-like"/>
    <property type="match status" value="1"/>
</dbReference>
<keyword evidence="1" id="KW-0597">Phosphoprotein</keyword>
<dbReference type="AlphaFoldDB" id="A0A2D0NAW5"/>
<proteinExistence type="predicted"/>
<dbReference type="PANTHER" id="PTHR37299">
    <property type="entry name" value="TRANSCRIPTIONAL REGULATOR-RELATED"/>
    <property type="match status" value="1"/>
</dbReference>
<evidence type="ECO:0000313" key="5">
    <source>
        <dbReference type="Proteomes" id="UP000223913"/>
    </source>
</evidence>
<evidence type="ECO:0000256" key="1">
    <source>
        <dbReference type="PROSITE-ProRule" id="PRU00169"/>
    </source>
</evidence>
<protein>
    <submittedName>
        <fullName evidence="4">DNA-binding response regulator</fullName>
    </submittedName>
</protein>